<evidence type="ECO:0008006" key="3">
    <source>
        <dbReference type="Google" id="ProtNLM"/>
    </source>
</evidence>
<gene>
    <name evidence="1" type="ORF">FNH08_23205</name>
</gene>
<dbReference type="InterPro" id="IPR036390">
    <property type="entry name" value="WH_DNA-bd_sf"/>
</dbReference>
<evidence type="ECO:0000313" key="1">
    <source>
        <dbReference type="EMBL" id="MPY59967.1"/>
    </source>
</evidence>
<accession>A0A5N8XKT0</accession>
<dbReference type="Proteomes" id="UP000400924">
    <property type="component" value="Unassembled WGS sequence"/>
</dbReference>
<comment type="caution">
    <text evidence="1">The sequence shown here is derived from an EMBL/GenBank/DDBJ whole genome shotgun (WGS) entry which is preliminary data.</text>
</comment>
<name>A0A5N8XKT0_9ACTN</name>
<organism evidence="1 2">
    <name type="scientific">Streptomyces spongiae</name>
    <dbReference type="NCBI Taxonomy" id="565072"/>
    <lineage>
        <taxon>Bacteria</taxon>
        <taxon>Bacillati</taxon>
        <taxon>Actinomycetota</taxon>
        <taxon>Actinomycetes</taxon>
        <taxon>Kitasatosporales</taxon>
        <taxon>Streptomycetaceae</taxon>
        <taxon>Streptomyces</taxon>
    </lineage>
</organism>
<protein>
    <recommendedName>
        <fullName evidence="3">MarR family transcriptional regulator</fullName>
    </recommendedName>
</protein>
<dbReference type="InterPro" id="IPR036388">
    <property type="entry name" value="WH-like_DNA-bd_sf"/>
</dbReference>
<dbReference type="RefSeq" id="WP_152773451.1">
    <property type="nucleotide sequence ID" value="NZ_VJZC01000175.1"/>
</dbReference>
<reference evidence="1 2" key="1">
    <citation type="submission" date="2019-07" db="EMBL/GenBank/DDBJ databases">
        <title>New species of Amycolatopsis and Streptomyces.</title>
        <authorList>
            <person name="Duangmal K."/>
            <person name="Teo W.F.A."/>
            <person name="Lipun K."/>
        </authorList>
    </citation>
    <scope>NUCLEOTIDE SEQUENCE [LARGE SCALE GENOMIC DNA]</scope>
    <source>
        <strain evidence="1 2">NBRC 106415</strain>
    </source>
</reference>
<dbReference type="OrthoDB" id="3239785at2"/>
<proteinExistence type="predicted"/>
<dbReference type="SUPFAM" id="SSF46785">
    <property type="entry name" value="Winged helix' DNA-binding domain"/>
    <property type="match status" value="1"/>
</dbReference>
<sequence length="65" mass="7623">MARKFRITEEGRKRLTAQREETVAKLAKVLTGWSPEDLKRFVADLERFNTDIERVAGRPWPHSAR</sequence>
<evidence type="ECO:0000313" key="2">
    <source>
        <dbReference type="Proteomes" id="UP000400924"/>
    </source>
</evidence>
<keyword evidence="2" id="KW-1185">Reference proteome</keyword>
<dbReference type="EMBL" id="VJZC01000175">
    <property type="protein sequence ID" value="MPY59967.1"/>
    <property type="molecule type" value="Genomic_DNA"/>
</dbReference>
<dbReference type="AlphaFoldDB" id="A0A5N8XKT0"/>
<dbReference type="Gene3D" id="1.10.10.10">
    <property type="entry name" value="Winged helix-like DNA-binding domain superfamily/Winged helix DNA-binding domain"/>
    <property type="match status" value="1"/>
</dbReference>